<feature type="domain" description="YjeF N-terminal" evidence="11">
    <location>
        <begin position="1"/>
        <end position="217"/>
    </location>
</feature>
<keyword evidence="9" id="KW-0413">Isomerase</keyword>
<dbReference type="STRING" id="578462.A0A0L0SUU0"/>
<dbReference type="EC" id="5.1.99.6" evidence="3"/>
<evidence type="ECO:0000256" key="6">
    <source>
        <dbReference type="ARBA" id="ARBA00022857"/>
    </source>
</evidence>
<dbReference type="OrthoDB" id="10064708at2759"/>
<dbReference type="GO" id="GO:0000166">
    <property type="term" value="F:nucleotide binding"/>
    <property type="evidence" value="ECO:0007669"/>
    <property type="project" value="UniProtKB-KW"/>
</dbReference>
<dbReference type="PROSITE" id="PS51385">
    <property type="entry name" value="YJEF_N"/>
    <property type="match status" value="1"/>
</dbReference>
<organism evidence="12 13">
    <name type="scientific">Allomyces macrogynus (strain ATCC 38327)</name>
    <name type="common">Allomyces javanicus var. macrogynus</name>
    <dbReference type="NCBI Taxonomy" id="578462"/>
    <lineage>
        <taxon>Eukaryota</taxon>
        <taxon>Fungi</taxon>
        <taxon>Fungi incertae sedis</taxon>
        <taxon>Blastocladiomycota</taxon>
        <taxon>Blastocladiomycetes</taxon>
        <taxon>Blastocladiales</taxon>
        <taxon>Blastocladiaceae</taxon>
        <taxon>Allomyces</taxon>
    </lineage>
</organism>
<evidence type="ECO:0000313" key="13">
    <source>
        <dbReference type="Proteomes" id="UP000054350"/>
    </source>
</evidence>
<dbReference type="PANTHER" id="PTHR13232">
    <property type="entry name" value="NAD(P)H-HYDRATE EPIMERASE"/>
    <property type="match status" value="1"/>
</dbReference>
<reference evidence="12 13" key="1">
    <citation type="submission" date="2009-11" db="EMBL/GenBank/DDBJ databases">
        <title>Annotation of Allomyces macrogynus ATCC 38327.</title>
        <authorList>
            <consortium name="The Broad Institute Genome Sequencing Platform"/>
            <person name="Russ C."/>
            <person name="Cuomo C."/>
            <person name="Burger G."/>
            <person name="Gray M.W."/>
            <person name="Holland P.W.H."/>
            <person name="King N."/>
            <person name="Lang F.B.F."/>
            <person name="Roger A.J."/>
            <person name="Ruiz-Trillo I."/>
            <person name="Young S.K."/>
            <person name="Zeng Q."/>
            <person name="Gargeya S."/>
            <person name="Fitzgerald M."/>
            <person name="Haas B."/>
            <person name="Abouelleil A."/>
            <person name="Alvarado L."/>
            <person name="Arachchi H.M."/>
            <person name="Berlin A."/>
            <person name="Chapman S.B."/>
            <person name="Gearin G."/>
            <person name="Goldberg J."/>
            <person name="Griggs A."/>
            <person name="Gujja S."/>
            <person name="Hansen M."/>
            <person name="Heiman D."/>
            <person name="Howarth C."/>
            <person name="Larimer J."/>
            <person name="Lui A."/>
            <person name="MacDonald P.J.P."/>
            <person name="McCowen C."/>
            <person name="Montmayeur A."/>
            <person name="Murphy C."/>
            <person name="Neiman D."/>
            <person name="Pearson M."/>
            <person name="Priest M."/>
            <person name="Roberts A."/>
            <person name="Saif S."/>
            <person name="Shea T."/>
            <person name="Sisk P."/>
            <person name="Stolte C."/>
            <person name="Sykes S."/>
            <person name="Wortman J."/>
            <person name="Nusbaum C."/>
            <person name="Birren B."/>
        </authorList>
    </citation>
    <scope>NUCLEOTIDE SEQUENCE [LARGE SCALE GENOMIC DNA]</scope>
    <source>
        <strain evidence="12 13">ATCC 38327</strain>
    </source>
</reference>
<dbReference type="InterPro" id="IPR032976">
    <property type="entry name" value="YJEFN_prot_NAXE-like"/>
</dbReference>
<evidence type="ECO:0000256" key="5">
    <source>
        <dbReference type="ARBA" id="ARBA00022741"/>
    </source>
</evidence>
<accession>A0A0L0SUU0</accession>
<protein>
    <recommendedName>
        <fullName evidence="3">NAD(P)H-hydrate epimerase</fullName>
        <ecNumber evidence="3">5.1.99.6</ecNumber>
    </recommendedName>
</protein>
<evidence type="ECO:0000256" key="1">
    <source>
        <dbReference type="ARBA" id="ARBA00000013"/>
    </source>
</evidence>
<evidence type="ECO:0000256" key="4">
    <source>
        <dbReference type="ARBA" id="ARBA00022723"/>
    </source>
</evidence>
<dbReference type="PANTHER" id="PTHR13232:SF10">
    <property type="entry name" value="NAD(P)H-HYDRATE EPIMERASE"/>
    <property type="match status" value="1"/>
</dbReference>
<keyword evidence="4" id="KW-0479">Metal-binding</keyword>
<dbReference type="Gene3D" id="3.40.50.10260">
    <property type="entry name" value="YjeF N-terminal domain"/>
    <property type="match status" value="1"/>
</dbReference>
<evidence type="ECO:0000256" key="9">
    <source>
        <dbReference type="ARBA" id="ARBA00023235"/>
    </source>
</evidence>
<dbReference type="GO" id="GO:0005739">
    <property type="term" value="C:mitochondrion"/>
    <property type="evidence" value="ECO:0007669"/>
    <property type="project" value="TreeGrafter"/>
</dbReference>
<gene>
    <name evidence="12" type="ORF">AMAG_10352</name>
</gene>
<keyword evidence="13" id="KW-1185">Reference proteome</keyword>
<keyword evidence="7" id="KW-0630">Potassium</keyword>
<comment type="catalytic activity">
    <reaction evidence="1">
        <text>(6R)-NADHX = (6S)-NADHX</text>
        <dbReference type="Rhea" id="RHEA:32215"/>
        <dbReference type="ChEBI" id="CHEBI:64074"/>
        <dbReference type="ChEBI" id="CHEBI:64075"/>
        <dbReference type="EC" id="5.1.99.6"/>
    </reaction>
</comment>
<evidence type="ECO:0000256" key="2">
    <source>
        <dbReference type="ARBA" id="ARBA00000909"/>
    </source>
</evidence>
<evidence type="ECO:0000259" key="11">
    <source>
        <dbReference type="PROSITE" id="PS51385"/>
    </source>
</evidence>
<evidence type="ECO:0000313" key="12">
    <source>
        <dbReference type="EMBL" id="KNE66094.1"/>
    </source>
</evidence>
<keyword evidence="6" id="KW-0521">NADP</keyword>
<dbReference type="GO" id="GO:0046872">
    <property type="term" value="F:metal ion binding"/>
    <property type="evidence" value="ECO:0007669"/>
    <property type="project" value="UniProtKB-KW"/>
</dbReference>
<evidence type="ECO:0000256" key="8">
    <source>
        <dbReference type="ARBA" id="ARBA00023027"/>
    </source>
</evidence>
<dbReference type="SUPFAM" id="SSF64153">
    <property type="entry name" value="YjeF N-terminal domain-like"/>
    <property type="match status" value="1"/>
</dbReference>
<proteinExistence type="predicted"/>
<dbReference type="EMBL" id="GG745349">
    <property type="protein sequence ID" value="KNE66094.1"/>
    <property type="molecule type" value="Genomic_DNA"/>
</dbReference>
<keyword evidence="10" id="KW-0732">Signal</keyword>
<dbReference type="eggNOG" id="KOG2585">
    <property type="taxonomic scope" value="Eukaryota"/>
</dbReference>
<evidence type="ECO:0000256" key="10">
    <source>
        <dbReference type="SAM" id="SignalP"/>
    </source>
</evidence>
<dbReference type="InterPro" id="IPR004443">
    <property type="entry name" value="YjeF_N_dom"/>
</dbReference>
<sequence length="229" mass="24754">MAAMASLRVCFALIDCRAVAIQQHGSFDRFRCCCAPAFIARYGVQVSAPCLCCTIKTPPHPTWSHTQASPALWLRAHGLQSEESSKPLLTGLTTQLSNLDIPFVGEPLAPMLDDAIQSSDLIVDALFGFSFTGDVRSPFDQIIQKLNDAKKPIVSVDIPSGWDVEQGPIDGKLKIESPAVLVSLTAPKLGCLKFEGMHFVGGRFVPPSLAAKFGLTLPVYERSDQIAQL</sequence>
<dbReference type="Proteomes" id="UP000054350">
    <property type="component" value="Unassembled WGS sequence"/>
</dbReference>
<name>A0A0L0SUU0_ALLM3</name>
<evidence type="ECO:0000256" key="3">
    <source>
        <dbReference type="ARBA" id="ARBA00012228"/>
    </source>
</evidence>
<evidence type="ECO:0000256" key="7">
    <source>
        <dbReference type="ARBA" id="ARBA00022958"/>
    </source>
</evidence>
<dbReference type="AlphaFoldDB" id="A0A0L0SUU0"/>
<dbReference type="Pfam" id="PF03853">
    <property type="entry name" value="YjeF_N"/>
    <property type="match status" value="1"/>
</dbReference>
<keyword evidence="8" id="KW-0520">NAD</keyword>
<dbReference type="InterPro" id="IPR036652">
    <property type="entry name" value="YjeF_N_dom_sf"/>
</dbReference>
<reference evidence="13" key="2">
    <citation type="submission" date="2009-11" db="EMBL/GenBank/DDBJ databases">
        <title>The Genome Sequence of Allomyces macrogynus strain ATCC 38327.</title>
        <authorList>
            <consortium name="The Broad Institute Genome Sequencing Platform"/>
            <person name="Russ C."/>
            <person name="Cuomo C."/>
            <person name="Shea T."/>
            <person name="Young S.K."/>
            <person name="Zeng Q."/>
            <person name="Koehrsen M."/>
            <person name="Haas B."/>
            <person name="Borodovsky M."/>
            <person name="Guigo R."/>
            <person name="Alvarado L."/>
            <person name="Berlin A."/>
            <person name="Borenstein D."/>
            <person name="Chen Z."/>
            <person name="Engels R."/>
            <person name="Freedman E."/>
            <person name="Gellesch M."/>
            <person name="Goldberg J."/>
            <person name="Griggs A."/>
            <person name="Gujja S."/>
            <person name="Heiman D."/>
            <person name="Hepburn T."/>
            <person name="Howarth C."/>
            <person name="Jen D."/>
            <person name="Larson L."/>
            <person name="Lewis B."/>
            <person name="Mehta T."/>
            <person name="Park D."/>
            <person name="Pearson M."/>
            <person name="Roberts A."/>
            <person name="Saif S."/>
            <person name="Shenoy N."/>
            <person name="Sisk P."/>
            <person name="Stolte C."/>
            <person name="Sykes S."/>
            <person name="Walk T."/>
            <person name="White J."/>
            <person name="Yandava C."/>
            <person name="Burger G."/>
            <person name="Gray M.W."/>
            <person name="Holland P.W.H."/>
            <person name="King N."/>
            <person name="Lang F.B.F."/>
            <person name="Roger A.J."/>
            <person name="Ruiz-Trillo I."/>
            <person name="Lander E."/>
            <person name="Nusbaum C."/>
        </authorList>
    </citation>
    <scope>NUCLEOTIDE SEQUENCE [LARGE SCALE GENOMIC DNA]</scope>
    <source>
        <strain evidence="13">ATCC 38327</strain>
    </source>
</reference>
<feature type="chain" id="PRO_5005548177" description="NAD(P)H-hydrate epimerase" evidence="10">
    <location>
        <begin position="19"/>
        <end position="229"/>
    </location>
</feature>
<dbReference type="VEuPathDB" id="FungiDB:AMAG_10352"/>
<feature type="signal peptide" evidence="10">
    <location>
        <begin position="1"/>
        <end position="18"/>
    </location>
</feature>
<keyword evidence="5" id="KW-0547">Nucleotide-binding</keyword>
<dbReference type="GO" id="GO:0052856">
    <property type="term" value="F:NAD(P)HX epimerase activity"/>
    <property type="evidence" value="ECO:0007669"/>
    <property type="project" value="UniProtKB-EC"/>
</dbReference>
<comment type="catalytic activity">
    <reaction evidence="2">
        <text>(6R)-NADPHX = (6S)-NADPHX</text>
        <dbReference type="Rhea" id="RHEA:32227"/>
        <dbReference type="ChEBI" id="CHEBI:64076"/>
        <dbReference type="ChEBI" id="CHEBI:64077"/>
        <dbReference type="EC" id="5.1.99.6"/>
    </reaction>
</comment>